<dbReference type="InterPro" id="IPR005302">
    <property type="entry name" value="MoCF_Sase_C"/>
</dbReference>
<dbReference type="Gene3D" id="2.40.33.20">
    <property type="entry name" value="PK beta-barrel domain-like"/>
    <property type="match status" value="1"/>
</dbReference>
<dbReference type="InterPro" id="IPR052716">
    <property type="entry name" value="MOSC_domain"/>
</dbReference>
<name>T4VL28_PARBF</name>
<dbReference type="EMBL" id="AVNC01000015">
    <property type="protein sequence ID" value="EQK42183.1"/>
    <property type="molecule type" value="Genomic_DNA"/>
</dbReference>
<dbReference type="PROSITE" id="PS51340">
    <property type="entry name" value="MOSC"/>
    <property type="match status" value="1"/>
</dbReference>
<accession>T4VL28</accession>
<dbReference type="GO" id="GO:0030170">
    <property type="term" value="F:pyridoxal phosphate binding"/>
    <property type="evidence" value="ECO:0007669"/>
    <property type="project" value="InterPro"/>
</dbReference>
<evidence type="ECO:0000313" key="2">
    <source>
        <dbReference type="EMBL" id="EQK42183.1"/>
    </source>
</evidence>
<proteinExistence type="predicted"/>
<comment type="caution">
    <text evidence="2">The sequence shown here is derived from an EMBL/GenBank/DDBJ whole genome shotgun (WGS) entry which is preliminary data.</text>
</comment>
<dbReference type="Proteomes" id="UP000015688">
    <property type="component" value="Unassembled WGS sequence"/>
</dbReference>
<organism evidence="2 3">
    <name type="scientific">Paraclostridium bifermentans ATCC 638 = DSM 14991</name>
    <dbReference type="NCBI Taxonomy" id="1233171"/>
    <lineage>
        <taxon>Bacteria</taxon>
        <taxon>Bacillati</taxon>
        <taxon>Bacillota</taxon>
        <taxon>Clostridia</taxon>
        <taxon>Peptostreptococcales</taxon>
        <taxon>Peptostreptococcaceae</taxon>
        <taxon>Paraclostridium</taxon>
    </lineage>
</organism>
<dbReference type="PANTHER" id="PTHR36930:SF1">
    <property type="entry name" value="MOSC DOMAIN-CONTAINING PROTEIN"/>
    <property type="match status" value="1"/>
</dbReference>
<evidence type="ECO:0000259" key="1">
    <source>
        <dbReference type="PROSITE" id="PS51340"/>
    </source>
</evidence>
<dbReference type="Pfam" id="PF03473">
    <property type="entry name" value="MOSC"/>
    <property type="match status" value="1"/>
</dbReference>
<dbReference type="PANTHER" id="PTHR36930">
    <property type="entry name" value="METAL-SULFUR CLUSTER BIOSYNTHESIS PROTEINS YUAD-RELATED"/>
    <property type="match status" value="1"/>
</dbReference>
<protein>
    <submittedName>
        <fullName evidence="2">MOSC domain protein</fullName>
    </submittedName>
</protein>
<dbReference type="AlphaFoldDB" id="T4VL28"/>
<dbReference type="GO" id="GO:0003824">
    <property type="term" value="F:catalytic activity"/>
    <property type="evidence" value="ECO:0007669"/>
    <property type="project" value="InterPro"/>
</dbReference>
<reference evidence="2 3" key="1">
    <citation type="submission" date="2013-06" db="EMBL/GenBank/DDBJ databases">
        <authorList>
            <person name="Walk S."/>
            <person name="Aronoff D."/>
            <person name="Young V.Y."/>
            <person name="Marsh J."/>
            <person name="Harrison L."/>
            <person name="Daugherty S.C."/>
            <person name="Shefchek K.A."/>
            <person name="Hine E.E."/>
            <person name="Tallon L.J."/>
            <person name="Sadzewicz L.K."/>
            <person name="Rasko D.A."/>
        </authorList>
    </citation>
    <scope>NUCLEOTIDE SEQUENCE [LARGE SCALE GENOMIC DNA]</scope>
    <source>
        <strain evidence="2 3">ATCC 638</strain>
    </source>
</reference>
<evidence type="ECO:0000313" key="3">
    <source>
        <dbReference type="Proteomes" id="UP000015688"/>
    </source>
</evidence>
<feature type="domain" description="MOSC" evidence="1">
    <location>
        <begin position="21"/>
        <end position="146"/>
    </location>
</feature>
<dbReference type="InterPro" id="IPR011037">
    <property type="entry name" value="Pyrv_Knase-like_insert_dom_sf"/>
</dbReference>
<dbReference type="PATRIC" id="fig|1233171.3.peg.1021"/>
<dbReference type="GO" id="GO:0030151">
    <property type="term" value="F:molybdenum ion binding"/>
    <property type="evidence" value="ECO:0007669"/>
    <property type="project" value="InterPro"/>
</dbReference>
<sequence length="148" mass="16194">MNNIGKVISINISEKKGTIKKPIEKGMFKQNHGLVGDAHAGEWHRQISLLGIESIEKTRKQGIDGLTPGVFAENLTTEGIVLYELPVGTKLKIGNTIQEVTQIGKKCHKGCEIKTKVGDCVMPREGIFTKIIKDGEVKCGDKIEIIEA</sequence>
<dbReference type="SUPFAM" id="SSF50800">
    <property type="entry name" value="PK beta-barrel domain-like"/>
    <property type="match status" value="1"/>
</dbReference>
<gene>
    <name evidence="2" type="ORF">C672_1125</name>
</gene>